<feature type="transmembrane region" description="Helical" evidence="3">
    <location>
        <begin position="173"/>
        <end position="194"/>
    </location>
</feature>
<evidence type="ECO:0000313" key="4">
    <source>
        <dbReference type="EMBL" id="KEI70612.1"/>
    </source>
</evidence>
<feature type="transmembrane region" description="Helical" evidence="3">
    <location>
        <begin position="36"/>
        <end position="59"/>
    </location>
</feature>
<dbReference type="RefSeq" id="WP_020580795.1">
    <property type="nucleotide sequence ID" value="NZ_JOJP01000001.1"/>
</dbReference>
<accession>A0A081K8Y6</accession>
<dbReference type="Pfam" id="PF01066">
    <property type="entry name" value="CDP-OH_P_transf"/>
    <property type="match status" value="1"/>
</dbReference>
<dbReference type="GO" id="GO:0008654">
    <property type="term" value="P:phospholipid biosynthetic process"/>
    <property type="evidence" value="ECO:0007669"/>
    <property type="project" value="InterPro"/>
</dbReference>
<evidence type="ECO:0000256" key="1">
    <source>
        <dbReference type="ARBA" id="ARBA00022679"/>
    </source>
</evidence>
<evidence type="ECO:0000313" key="5">
    <source>
        <dbReference type="Proteomes" id="UP000027997"/>
    </source>
</evidence>
<evidence type="ECO:0000256" key="3">
    <source>
        <dbReference type="SAM" id="Phobius"/>
    </source>
</evidence>
<dbReference type="Proteomes" id="UP000027997">
    <property type="component" value="Unassembled WGS sequence"/>
</dbReference>
<name>A0A081K8Y6_9GAMM</name>
<proteinExistence type="inferred from homology"/>
<comment type="similarity">
    <text evidence="2">Belongs to the CDP-alcohol phosphatidyltransferase class-I family.</text>
</comment>
<keyword evidence="5" id="KW-1185">Reference proteome</keyword>
<sequence length="208" mass="22598">MLDKWTAPLIQPPLRKAATWLKNYGITPDQVTVTGFVIGMIAIPLLAFEYYILALILIIGNRVFDGLDGALARLSTPSDAGGFLDITLDFIFYSGIVMGFALASPAANAVAACVLIFSFMGTGASFLAYAIMAEKHQLSDPHFKHKSLYYLGGLAEGTETILLFILFCLLPDFFPELALGFAAICMLTATLRVWSGYQSIDQAERKAP</sequence>
<dbReference type="AlphaFoldDB" id="A0A081K8Y6"/>
<dbReference type="InterPro" id="IPR043130">
    <property type="entry name" value="CDP-OH_PTrfase_TM_dom"/>
</dbReference>
<evidence type="ECO:0000256" key="2">
    <source>
        <dbReference type="RuleBase" id="RU003750"/>
    </source>
</evidence>
<organism evidence="4 5">
    <name type="scientific">Endozoicomonas elysicola</name>
    <dbReference type="NCBI Taxonomy" id="305900"/>
    <lineage>
        <taxon>Bacteria</taxon>
        <taxon>Pseudomonadati</taxon>
        <taxon>Pseudomonadota</taxon>
        <taxon>Gammaproteobacteria</taxon>
        <taxon>Oceanospirillales</taxon>
        <taxon>Endozoicomonadaceae</taxon>
        <taxon>Endozoicomonas</taxon>
    </lineage>
</organism>
<keyword evidence="3" id="KW-0472">Membrane</keyword>
<keyword evidence="3" id="KW-1133">Transmembrane helix</keyword>
<gene>
    <name evidence="4" type="ORF">GV64_07540</name>
</gene>
<dbReference type="GO" id="GO:0016780">
    <property type="term" value="F:phosphotransferase activity, for other substituted phosphate groups"/>
    <property type="evidence" value="ECO:0007669"/>
    <property type="project" value="InterPro"/>
</dbReference>
<feature type="transmembrane region" description="Helical" evidence="3">
    <location>
        <begin position="148"/>
        <end position="167"/>
    </location>
</feature>
<keyword evidence="3" id="KW-0812">Transmembrane</keyword>
<comment type="caution">
    <text evidence="4">The sequence shown here is derived from an EMBL/GenBank/DDBJ whole genome shotgun (WGS) entry which is preliminary data.</text>
</comment>
<dbReference type="InterPro" id="IPR048254">
    <property type="entry name" value="CDP_ALCOHOL_P_TRANSF_CS"/>
</dbReference>
<protein>
    <submittedName>
        <fullName evidence="4">Membrane protein</fullName>
    </submittedName>
</protein>
<dbReference type="EMBL" id="JOJP01000001">
    <property type="protein sequence ID" value="KEI70612.1"/>
    <property type="molecule type" value="Genomic_DNA"/>
</dbReference>
<feature type="transmembrane region" description="Helical" evidence="3">
    <location>
        <begin position="80"/>
        <end position="103"/>
    </location>
</feature>
<feature type="transmembrane region" description="Helical" evidence="3">
    <location>
        <begin position="109"/>
        <end position="132"/>
    </location>
</feature>
<keyword evidence="1 2" id="KW-0808">Transferase</keyword>
<dbReference type="InterPro" id="IPR000462">
    <property type="entry name" value="CDP-OH_P_trans"/>
</dbReference>
<dbReference type="STRING" id="305900.GV64_07540"/>
<dbReference type="GO" id="GO:0016020">
    <property type="term" value="C:membrane"/>
    <property type="evidence" value="ECO:0007669"/>
    <property type="project" value="InterPro"/>
</dbReference>
<reference evidence="4 5" key="1">
    <citation type="submission" date="2014-06" db="EMBL/GenBank/DDBJ databases">
        <title>Whole Genome Sequences of Three Symbiotic Endozoicomonas Bacteria.</title>
        <authorList>
            <person name="Neave M.J."/>
            <person name="Apprill A."/>
            <person name="Voolstra C.R."/>
        </authorList>
    </citation>
    <scope>NUCLEOTIDE SEQUENCE [LARGE SCALE GENOMIC DNA]</scope>
    <source>
        <strain evidence="4 5">DSM 22380</strain>
    </source>
</reference>
<dbReference type="PROSITE" id="PS00379">
    <property type="entry name" value="CDP_ALCOHOL_P_TRANSF"/>
    <property type="match status" value="1"/>
</dbReference>
<dbReference type="eggNOG" id="COG0558">
    <property type="taxonomic scope" value="Bacteria"/>
</dbReference>
<dbReference type="Gene3D" id="1.20.120.1760">
    <property type="match status" value="1"/>
</dbReference>